<organism evidence="4">
    <name type="scientific">Eunotia naegelii</name>
    <dbReference type="NCBI Taxonomy" id="1458866"/>
    <lineage>
        <taxon>Eukaryota</taxon>
        <taxon>Sar</taxon>
        <taxon>Stramenopiles</taxon>
        <taxon>Ochrophyta</taxon>
        <taxon>Bacillariophyta</taxon>
        <taxon>Bacillariophyceae</taxon>
        <taxon>Eunotiophycidae</taxon>
        <taxon>Eunotiales</taxon>
        <taxon>Eunotiaceae</taxon>
        <taxon>Eunotia</taxon>
    </lineage>
</organism>
<keyword evidence="4" id="KW-0496">Mitochondrion</keyword>
<name>A0A2U9GJ07_9STRA</name>
<dbReference type="SUPFAM" id="SSF54999">
    <property type="entry name" value="Ribosomal protein S10"/>
    <property type="match status" value="1"/>
</dbReference>
<dbReference type="AlphaFoldDB" id="A0A2U9GJ07"/>
<evidence type="ECO:0000256" key="1">
    <source>
        <dbReference type="ARBA" id="ARBA00022980"/>
    </source>
</evidence>
<dbReference type="GO" id="GO:1990904">
    <property type="term" value="C:ribonucleoprotein complex"/>
    <property type="evidence" value="ECO:0007669"/>
    <property type="project" value="UniProtKB-KW"/>
</dbReference>
<geneLocation type="mitochondrion" evidence="4"/>
<sequence length="139" mass="16671">MFLLNIKIKSKNKNSIKHFLKLITRFYNKKNLRLNLTLANYLNKKNNYTKISVLTSPNANKNAQEQFLFKTYSKQTTIFTFKIQKFLVLLKKIKRFLFSDLKIQLMFFLTNKIKKKLITKTFNPENFKTKLLQIPIQTK</sequence>
<dbReference type="InterPro" id="IPR027486">
    <property type="entry name" value="Ribosomal_uS10_dom"/>
</dbReference>
<dbReference type="GO" id="GO:0005840">
    <property type="term" value="C:ribosome"/>
    <property type="evidence" value="ECO:0007669"/>
    <property type="project" value="UniProtKB-KW"/>
</dbReference>
<dbReference type="EMBL" id="MG271846">
    <property type="protein sequence ID" value="AWQ64091.1"/>
    <property type="molecule type" value="Genomic_DNA"/>
</dbReference>
<dbReference type="Pfam" id="PF00338">
    <property type="entry name" value="Ribosomal_S10"/>
    <property type="match status" value="1"/>
</dbReference>
<gene>
    <name evidence="4" type="primary">rps10</name>
</gene>
<accession>A0A2U9GJ07</accession>
<proteinExistence type="predicted"/>
<evidence type="ECO:0000256" key="2">
    <source>
        <dbReference type="ARBA" id="ARBA00023274"/>
    </source>
</evidence>
<protein>
    <submittedName>
        <fullName evidence="4">Ribosomal protein S10</fullName>
    </submittedName>
</protein>
<evidence type="ECO:0000313" key="4">
    <source>
        <dbReference type="EMBL" id="AWQ64091.1"/>
    </source>
</evidence>
<dbReference type="GeneID" id="36957374"/>
<keyword evidence="1 4" id="KW-0689">Ribosomal protein</keyword>
<feature type="domain" description="Small ribosomal subunit protein uS10" evidence="3">
    <location>
        <begin position="5"/>
        <end position="98"/>
    </location>
</feature>
<evidence type="ECO:0000259" key="3">
    <source>
        <dbReference type="Pfam" id="PF00338"/>
    </source>
</evidence>
<dbReference type="InterPro" id="IPR036838">
    <property type="entry name" value="Ribosomal_uS10_dom_sf"/>
</dbReference>
<dbReference type="Gene3D" id="3.30.70.600">
    <property type="entry name" value="Ribosomal protein S10 domain"/>
    <property type="match status" value="1"/>
</dbReference>
<keyword evidence="2" id="KW-0687">Ribonucleoprotein</keyword>
<dbReference type="RefSeq" id="YP_009495444.1">
    <property type="nucleotide sequence ID" value="NC_037987.1"/>
</dbReference>
<reference evidence="4" key="1">
    <citation type="journal article" date="2018" name="Genome Biol. Evol.">
        <title>Recurrent loss, horizontal transfer, and the obscure origins of mitochondrial introns in diatoms (Bacillariophyta).</title>
        <authorList>
            <person name="Guillory W.X."/>
            <person name="Onyshchenko A."/>
            <person name="Ruck E.C."/>
            <person name="Parks M."/>
            <person name="Nakov T."/>
            <person name="Wickett N.J."/>
            <person name="Alverson A.J."/>
        </authorList>
    </citation>
    <scope>NUCLEOTIDE SEQUENCE</scope>
    <source>
        <strain evidence="4">UTEX FD354</strain>
    </source>
</reference>